<dbReference type="EMBL" id="MWDB01000031">
    <property type="protein sequence ID" value="OQB40821.1"/>
    <property type="molecule type" value="Genomic_DNA"/>
</dbReference>
<accession>A0A1V5ZKV3</accession>
<dbReference type="Proteomes" id="UP000485621">
    <property type="component" value="Unassembled WGS sequence"/>
</dbReference>
<protein>
    <submittedName>
        <fullName evidence="1">Uncharacterized protein</fullName>
    </submittedName>
</protein>
<sequence length="60" mass="6838">MFIDKGEIKEILQLHLTVKVPAGMQSEDLARPVIEVSSFFDKEVVFEIYTFGEQIVVIPL</sequence>
<evidence type="ECO:0000313" key="1">
    <source>
        <dbReference type="EMBL" id="OQB40821.1"/>
    </source>
</evidence>
<proteinExistence type="predicted"/>
<gene>
    <name evidence="1" type="ORF">BWY04_01192</name>
</gene>
<name>A0A1V5ZKV3_9BACT</name>
<comment type="caution">
    <text evidence="1">The sequence shown here is derived from an EMBL/GenBank/DDBJ whole genome shotgun (WGS) entry which is preliminary data.</text>
</comment>
<reference evidence="1" key="1">
    <citation type="submission" date="2017-02" db="EMBL/GenBank/DDBJ databases">
        <title>Delving into the versatile metabolic prowess of the omnipresent phylum Bacteroidetes.</title>
        <authorList>
            <person name="Nobu M.K."/>
            <person name="Mei R."/>
            <person name="Narihiro T."/>
            <person name="Kuroda K."/>
            <person name="Liu W.-T."/>
        </authorList>
    </citation>
    <scope>NUCLEOTIDE SEQUENCE</scope>
    <source>
        <strain evidence="1">ADurb.Bin160</strain>
    </source>
</reference>
<dbReference type="AlphaFoldDB" id="A0A1V5ZKV3"/>
<organism evidence="1">
    <name type="scientific">candidate division CPR1 bacterium ADurb.Bin160</name>
    <dbReference type="NCBI Taxonomy" id="1852826"/>
    <lineage>
        <taxon>Bacteria</taxon>
        <taxon>candidate division CPR1</taxon>
    </lineage>
</organism>